<keyword evidence="1" id="KW-1133">Transmembrane helix</keyword>
<sequence>MLERKAELWIAVVMLVLGLVAVLIWIPSDSQTPAVYTYRRQTQIGDAFLPQLAMAAVALCAAIHGVLQWRRPKTLESAPPLDGHSLAFLALLAGVMASAMVLMFWAGPLAWALLGDGSGYREVRGDAPWKYIGFLLGGTWMTWGLMAAIEGHFSRRRLVAAFLFTLLLIAVFDLPFDSLLLPPNGDW</sequence>
<keyword evidence="1" id="KW-0472">Membrane</keyword>
<protein>
    <recommendedName>
        <fullName evidence="4">Tripartite tricarboxylate transporter TctB family protein</fullName>
    </recommendedName>
</protein>
<feature type="transmembrane region" description="Helical" evidence="1">
    <location>
        <begin position="158"/>
        <end position="176"/>
    </location>
</feature>
<dbReference type="RefSeq" id="WP_160894881.1">
    <property type="nucleotide sequence ID" value="NZ_WUMU01000015.1"/>
</dbReference>
<evidence type="ECO:0000313" key="2">
    <source>
        <dbReference type="EMBL" id="MXN18753.1"/>
    </source>
</evidence>
<organism evidence="2 3">
    <name type="scientific">Pseudooceanicola albus</name>
    <dbReference type="NCBI Taxonomy" id="2692189"/>
    <lineage>
        <taxon>Bacteria</taxon>
        <taxon>Pseudomonadati</taxon>
        <taxon>Pseudomonadota</taxon>
        <taxon>Alphaproteobacteria</taxon>
        <taxon>Rhodobacterales</taxon>
        <taxon>Paracoccaceae</taxon>
        <taxon>Pseudooceanicola</taxon>
    </lineage>
</organism>
<feature type="transmembrane region" description="Helical" evidence="1">
    <location>
        <begin position="7"/>
        <end position="28"/>
    </location>
</feature>
<dbReference type="Proteomes" id="UP000477911">
    <property type="component" value="Unassembled WGS sequence"/>
</dbReference>
<accession>A0A6L7G7U2</accession>
<keyword evidence="1" id="KW-0812">Transmembrane</keyword>
<dbReference type="EMBL" id="WUMU01000015">
    <property type="protein sequence ID" value="MXN18753.1"/>
    <property type="molecule type" value="Genomic_DNA"/>
</dbReference>
<proteinExistence type="predicted"/>
<feature type="transmembrane region" description="Helical" evidence="1">
    <location>
        <begin position="48"/>
        <end position="67"/>
    </location>
</feature>
<reference evidence="2 3" key="1">
    <citation type="submission" date="2019-12" db="EMBL/GenBank/DDBJ databases">
        <authorList>
            <person name="Li M."/>
        </authorList>
    </citation>
    <scope>NUCLEOTIDE SEQUENCE [LARGE SCALE GENOMIC DNA]</scope>
    <source>
        <strain evidence="2 3">GBMRC 2024</strain>
    </source>
</reference>
<evidence type="ECO:0000256" key="1">
    <source>
        <dbReference type="SAM" id="Phobius"/>
    </source>
</evidence>
<dbReference type="AlphaFoldDB" id="A0A6L7G7U2"/>
<feature type="transmembrane region" description="Helical" evidence="1">
    <location>
        <begin position="131"/>
        <end position="149"/>
    </location>
</feature>
<gene>
    <name evidence="2" type="ORF">GR170_12960</name>
</gene>
<name>A0A6L7G7U2_9RHOB</name>
<evidence type="ECO:0008006" key="4">
    <source>
        <dbReference type="Google" id="ProtNLM"/>
    </source>
</evidence>
<feature type="transmembrane region" description="Helical" evidence="1">
    <location>
        <begin position="88"/>
        <end position="111"/>
    </location>
</feature>
<evidence type="ECO:0000313" key="3">
    <source>
        <dbReference type="Proteomes" id="UP000477911"/>
    </source>
</evidence>
<keyword evidence="3" id="KW-1185">Reference proteome</keyword>
<comment type="caution">
    <text evidence="2">The sequence shown here is derived from an EMBL/GenBank/DDBJ whole genome shotgun (WGS) entry which is preliminary data.</text>
</comment>